<accession>A0A0J1BCW0</accession>
<sequence>MFGLCGWDRRVGEEPFTATLTETVQMPKDSCRPASNG</sequence>
<dbReference type="Proteomes" id="UP000036367">
    <property type="component" value="Unassembled WGS sequence"/>
</dbReference>
<keyword evidence="3" id="KW-1185">Reference proteome</keyword>
<dbReference type="AlphaFoldDB" id="A0A0J1BCW0"/>
<reference evidence="2" key="1">
    <citation type="submission" date="2015-05" db="EMBL/GenBank/DDBJ databases">
        <title>Permanent draft genome of Rhodopirellula islandicus K833.</title>
        <authorList>
            <person name="Kizina J."/>
            <person name="Richter M."/>
            <person name="Glockner F.O."/>
            <person name="Harder J."/>
        </authorList>
    </citation>
    <scope>NUCLEOTIDE SEQUENCE [LARGE SCALE GENOMIC DNA]</scope>
    <source>
        <strain evidence="2">K833</strain>
    </source>
</reference>
<name>A0A0J1BCW0_RHOIS</name>
<evidence type="ECO:0000256" key="1">
    <source>
        <dbReference type="SAM" id="MobiDB-lite"/>
    </source>
</evidence>
<gene>
    <name evidence="2" type="ORF">RISK_003462</name>
</gene>
<protein>
    <submittedName>
        <fullName evidence="2">Uncharacterized protein</fullName>
    </submittedName>
</protein>
<dbReference type="PATRIC" id="fig|595434.4.peg.3299"/>
<comment type="caution">
    <text evidence="2">The sequence shown here is derived from an EMBL/GenBank/DDBJ whole genome shotgun (WGS) entry which is preliminary data.</text>
</comment>
<dbReference type="EMBL" id="LECT01000028">
    <property type="protein sequence ID" value="KLU04408.1"/>
    <property type="molecule type" value="Genomic_DNA"/>
</dbReference>
<organism evidence="2 3">
    <name type="scientific">Rhodopirellula islandica</name>
    <dbReference type="NCBI Taxonomy" id="595434"/>
    <lineage>
        <taxon>Bacteria</taxon>
        <taxon>Pseudomonadati</taxon>
        <taxon>Planctomycetota</taxon>
        <taxon>Planctomycetia</taxon>
        <taxon>Pirellulales</taxon>
        <taxon>Pirellulaceae</taxon>
        <taxon>Rhodopirellula</taxon>
    </lineage>
</organism>
<proteinExistence type="predicted"/>
<feature type="region of interest" description="Disordered" evidence="1">
    <location>
        <begin position="18"/>
        <end position="37"/>
    </location>
</feature>
<dbReference type="STRING" id="595434.RISK_003462"/>
<evidence type="ECO:0000313" key="3">
    <source>
        <dbReference type="Proteomes" id="UP000036367"/>
    </source>
</evidence>
<evidence type="ECO:0000313" key="2">
    <source>
        <dbReference type="EMBL" id="KLU04408.1"/>
    </source>
</evidence>